<keyword evidence="2" id="KW-0238">DNA-binding</keyword>
<dbReference type="GO" id="GO:0043565">
    <property type="term" value="F:sequence-specific DNA binding"/>
    <property type="evidence" value="ECO:0007669"/>
    <property type="project" value="InterPro"/>
</dbReference>
<evidence type="ECO:0000256" key="1">
    <source>
        <dbReference type="ARBA" id="ARBA00023015"/>
    </source>
</evidence>
<gene>
    <name evidence="5" type="primary">araC_9</name>
    <name evidence="5" type="ORF">SDC9_111724</name>
</gene>
<dbReference type="PANTHER" id="PTHR43280:SF28">
    <property type="entry name" value="HTH-TYPE TRANSCRIPTIONAL ACTIVATOR RHAS"/>
    <property type="match status" value="1"/>
</dbReference>
<proteinExistence type="predicted"/>
<dbReference type="SUPFAM" id="SSF46689">
    <property type="entry name" value="Homeodomain-like"/>
    <property type="match status" value="2"/>
</dbReference>
<evidence type="ECO:0000313" key="5">
    <source>
        <dbReference type="EMBL" id="MPM64833.1"/>
    </source>
</evidence>
<evidence type="ECO:0000259" key="4">
    <source>
        <dbReference type="PROSITE" id="PS01124"/>
    </source>
</evidence>
<dbReference type="InterPro" id="IPR018060">
    <property type="entry name" value="HTH_AraC"/>
</dbReference>
<reference evidence="5" key="1">
    <citation type="submission" date="2019-08" db="EMBL/GenBank/DDBJ databases">
        <authorList>
            <person name="Kucharzyk K."/>
            <person name="Murdoch R.W."/>
            <person name="Higgins S."/>
            <person name="Loffler F."/>
        </authorList>
    </citation>
    <scope>NUCLEOTIDE SEQUENCE</scope>
</reference>
<keyword evidence="1" id="KW-0805">Transcription regulation</keyword>
<dbReference type="Gene3D" id="1.10.10.60">
    <property type="entry name" value="Homeodomain-like"/>
    <property type="match status" value="2"/>
</dbReference>
<sequence>MELNNLLVSFLLHVIRTGENTYTRSYSKRITKTINYIEDNLFEAIDLENLAGKCNLSLSRFKHLFKEETGIPPAEYIIRKKSERTRMLLQEQGFSIKDIAYDLGFSSPAYFSTVFRQYNGHSSTEYQKKCYLR</sequence>
<dbReference type="EMBL" id="VSSQ01020177">
    <property type="protein sequence ID" value="MPM64833.1"/>
    <property type="molecule type" value="Genomic_DNA"/>
</dbReference>
<organism evidence="5">
    <name type="scientific">bioreactor metagenome</name>
    <dbReference type="NCBI Taxonomy" id="1076179"/>
    <lineage>
        <taxon>unclassified sequences</taxon>
        <taxon>metagenomes</taxon>
        <taxon>ecological metagenomes</taxon>
    </lineage>
</organism>
<dbReference type="GO" id="GO:0003700">
    <property type="term" value="F:DNA-binding transcription factor activity"/>
    <property type="evidence" value="ECO:0007669"/>
    <property type="project" value="InterPro"/>
</dbReference>
<dbReference type="PRINTS" id="PR00032">
    <property type="entry name" value="HTHARAC"/>
</dbReference>
<protein>
    <submittedName>
        <fullName evidence="5">Arabinose operon regulatory protein</fullName>
    </submittedName>
</protein>
<dbReference type="InterPro" id="IPR020449">
    <property type="entry name" value="Tscrpt_reg_AraC-type_HTH"/>
</dbReference>
<dbReference type="PANTHER" id="PTHR43280">
    <property type="entry name" value="ARAC-FAMILY TRANSCRIPTIONAL REGULATOR"/>
    <property type="match status" value="1"/>
</dbReference>
<dbReference type="SMART" id="SM00342">
    <property type="entry name" value="HTH_ARAC"/>
    <property type="match status" value="1"/>
</dbReference>
<keyword evidence="3" id="KW-0804">Transcription</keyword>
<feature type="domain" description="HTH araC/xylS-type" evidence="4">
    <location>
        <begin position="31"/>
        <end position="129"/>
    </location>
</feature>
<evidence type="ECO:0000256" key="2">
    <source>
        <dbReference type="ARBA" id="ARBA00023125"/>
    </source>
</evidence>
<dbReference type="AlphaFoldDB" id="A0A645BNI2"/>
<dbReference type="Pfam" id="PF12833">
    <property type="entry name" value="HTH_18"/>
    <property type="match status" value="1"/>
</dbReference>
<evidence type="ECO:0000256" key="3">
    <source>
        <dbReference type="ARBA" id="ARBA00023163"/>
    </source>
</evidence>
<dbReference type="PROSITE" id="PS01124">
    <property type="entry name" value="HTH_ARAC_FAMILY_2"/>
    <property type="match status" value="1"/>
</dbReference>
<name>A0A645BNI2_9ZZZZ</name>
<dbReference type="InterPro" id="IPR009057">
    <property type="entry name" value="Homeodomain-like_sf"/>
</dbReference>
<comment type="caution">
    <text evidence="5">The sequence shown here is derived from an EMBL/GenBank/DDBJ whole genome shotgun (WGS) entry which is preliminary data.</text>
</comment>
<accession>A0A645BNI2</accession>